<protein>
    <submittedName>
        <fullName evidence="1">Uncharacterized protein</fullName>
    </submittedName>
</protein>
<keyword evidence="2" id="KW-1185">Reference proteome</keyword>
<dbReference type="GeneID" id="93103132"/>
<dbReference type="RefSeq" id="WP_124318441.1">
    <property type="nucleotide sequence ID" value="NZ_AP028155.1"/>
</dbReference>
<evidence type="ECO:0000313" key="1">
    <source>
        <dbReference type="EMBL" id="MBB4027489.1"/>
    </source>
</evidence>
<accession>A0A7W6HYT7</accession>
<comment type="caution">
    <text evidence="1">The sequence shown here is derived from an EMBL/GenBank/DDBJ whole genome shotgun (WGS) entry which is preliminary data.</text>
</comment>
<evidence type="ECO:0000313" key="2">
    <source>
        <dbReference type="Proteomes" id="UP000546007"/>
    </source>
</evidence>
<sequence length="226" mass="25908">MQVEGTSLTPKKRFRVGGITYYYRLGKLQACPSKRITLKKKIRKDENGNIIPDRTPKQRKNNTKFTFARYMFAFIRKRFGDLPVWKIAAAQRGMTDDNLIQSTNYKYLDEKGKILDMEGFQVSLGPLALPLNLRATRNGTLVSITWDDPRDEPSAAPTDRMMVGIFYADYRDTFTLEKETGTTRRDGKCEIILRDDDGEVCIHPFFARADNTAFSEDKAITLPDTE</sequence>
<dbReference type="EMBL" id="JACIES010000010">
    <property type="protein sequence ID" value="MBB4027489.1"/>
    <property type="molecule type" value="Genomic_DNA"/>
</dbReference>
<dbReference type="AlphaFoldDB" id="A0A7W6HYT7"/>
<name>A0A7W6HYT7_9BACT</name>
<dbReference type="OrthoDB" id="1100141at2"/>
<proteinExistence type="predicted"/>
<dbReference type="Proteomes" id="UP000546007">
    <property type="component" value="Unassembled WGS sequence"/>
</dbReference>
<organism evidence="1 2">
    <name type="scientific">Butyricimonas faecihominis</name>
    <dbReference type="NCBI Taxonomy" id="1472416"/>
    <lineage>
        <taxon>Bacteria</taxon>
        <taxon>Pseudomonadati</taxon>
        <taxon>Bacteroidota</taxon>
        <taxon>Bacteroidia</taxon>
        <taxon>Bacteroidales</taxon>
        <taxon>Odoribacteraceae</taxon>
        <taxon>Butyricimonas</taxon>
    </lineage>
</organism>
<reference evidence="1 2" key="1">
    <citation type="submission" date="2020-08" db="EMBL/GenBank/DDBJ databases">
        <title>Genomic Encyclopedia of Type Strains, Phase IV (KMG-IV): sequencing the most valuable type-strain genomes for metagenomic binning, comparative biology and taxonomic classification.</title>
        <authorList>
            <person name="Goeker M."/>
        </authorList>
    </citation>
    <scope>NUCLEOTIDE SEQUENCE [LARGE SCALE GENOMIC DNA]</scope>
    <source>
        <strain evidence="1 2">DSM 105721</strain>
    </source>
</reference>
<gene>
    <name evidence="1" type="ORF">GGR14_003301</name>
</gene>